<dbReference type="InterPro" id="IPR052638">
    <property type="entry name" value="PiggyBac_TE-derived"/>
</dbReference>
<dbReference type="Proteomes" id="UP000054815">
    <property type="component" value="Unassembled WGS sequence"/>
</dbReference>
<evidence type="ECO:0000313" key="2">
    <source>
        <dbReference type="EMBL" id="KRX87512.1"/>
    </source>
</evidence>
<evidence type="ECO:0000259" key="1">
    <source>
        <dbReference type="Pfam" id="PF13843"/>
    </source>
</evidence>
<dbReference type="STRING" id="6337.A0A0V0XHT0"/>
<name>A0A0V0XHT0_TRIPS</name>
<sequence length="366" mass="42262">MTFCPFSGIWEKQKNSHIQLNVEICQLPPDEDGNITDEEHIDEDAFMEVEPTDVCGELYVSIQCDESDVDKSDEVTETSTTDIAESHEWKSEGGNLVVDGGAIEQFFGILLFSGYHCVPSENTFWSTAEDMQVPLFGVFHEKLFIDEGMVPYYGHHSCKMFIRGKPIRFFYKIWTLSSANGYPYALKIYAGRDEREKSEPLGMKIIEEMISVLGRPEEHELYFNNFFASYNLLEKLSGRMIRATGTMRNSRTRKIPRMPVDEVKKKHRGFFDHVCNGTVNVVDVQRYSQSQKKHVKIRMPEIVRRYNTSMGRADILDKLLSSYRPRLRAKKQVEKKAIHKKLLRAIITFTNKPPDTTSNYLPKDDV</sequence>
<proteinExistence type="predicted"/>
<organism evidence="2 3">
    <name type="scientific">Trichinella pseudospiralis</name>
    <name type="common">Parasitic roundworm</name>
    <dbReference type="NCBI Taxonomy" id="6337"/>
    <lineage>
        <taxon>Eukaryota</taxon>
        <taxon>Metazoa</taxon>
        <taxon>Ecdysozoa</taxon>
        <taxon>Nematoda</taxon>
        <taxon>Enoplea</taxon>
        <taxon>Dorylaimia</taxon>
        <taxon>Trichinellida</taxon>
        <taxon>Trichinellidae</taxon>
        <taxon>Trichinella</taxon>
    </lineage>
</organism>
<protein>
    <submittedName>
        <fullName evidence="2">PiggyBac transposable element-derived protein 3</fullName>
    </submittedName>
</protein>
<evidence type="ECO:0000313" key="3">
    <source>
        <dbReference type="Proteomes" id="UP000054815"/>
    </source>
</evidence>
<feature type="domain" description="PiggyBac transposable element-derived protein" evidence="1">
    <location>
        <begin position="141"/>
        <end position="338"/>
    </location>
</feature>
<gene>
    <name evidence="2" type="primary">PGBD3</name>
    <name evidence="2" type="ORF">T4E_6175</name>
</gene>
<dbReference type="EMBL" id="JYDU01000282">
    <property type="protein sequence ID" value="KRX87512.1"/>
    <property type="molecule type" value="Genomic_DNA"/>
</dbReference>
<dbReference type="PANTHER" id="PTHR47055">
    <property type="entry name" value="DDE_TNP_1_7 DOMAIN-CONTAINING PROTEIN"/>
    <property type="match status" value="1"/>
</dbReference>
<reference evidence="2 3" key="1">
    <citation type="submission" date="2015-01" db="EMBL/GenBank/DDBJ databases">
        <title>Evolution of Trichinella species and genotypes.</title>
        <authorList>
            <person name="Korhonen P.K."/>
            <person name="Edoardo P."/>
            <person name="Giuseppe L.R."/>
            <person name="Gasser R.B."/>
        </authorList>
    </citation>
    <scope>NUCLEOTIDE SEQUENCE [LARGE SCALE GENOMIC DNA]</scope>
    <source>
        <strain evidence="2">ISS141</strain>
    </source>
</reference>
<accession>A0A0V0XHT0</accession>
<dbReference type="InterPro" id="IPR029526">
    <property type="entry name" value="PGBD"/>
</dbReference>
<dbReference type="GO" id="GO:0043565">
    <property type="term" value="F:sequence-specific DNA binding"/>
    <property type="evidence" value="ECO:0007669"/>
    <property type="project" value="TreeGrafter"/>
</dbReference>
<dbReference type="AlphaFoldDB" id="A0A0V0XHT0"/>
<comment type="caution">
    <text evidence="2">The sequence shown here is derived from an EMBL/GenBank/DDBJ whole genome shotgun (WGS) entry which is preliminary data.</text>
</comment>
<dbReference type="PANTHER" id="PTHR47055:SF3">
    <property type="entry name" value="PHORBOL-ESTER_DAG-TYPE DOMAIN-CONTAINING PROTEIN"/>
    <property type="match status" value="1"/>
</dbReference>
<dbReference type="Pfam" id="PF13843">
    <property type="entry name" value="DDE_Tnp_1_7"/>
    <property type="match status" value="1"/>
</dbReference>